<comment type="caution">
    <text evidence="2">The sequence shown here is derived from an EMBL/GenBank/DDBJ whole genome shotgun (WGS) entry which is preliminary data.</text>
</comment>
<dbReference type="PANTHER" id="PTHR12295:SF30">
    <property type="entry name" value="PROTEIN FURRY"/>
    <property type="match status" value="1"/>
</dbReference>
<dbReference type="SUPFAM" id="SSF48371">
    <property type="entry name" value="ARM repeat"/>
    <property type="match status" value="1"/>
</dbReference>
<dbReference type="Proteomes" id="UP001211907">
    <property type="component" value="Unassembled WGS sequence"/>
</dbReference>
<dbReference type="GO" id="GO:0005938">
    <property type="term" value="C:cell cortex"/>
    <property type="evidence" value="ECO:0007669"/>
    <property type="project" value="TreeGrafter"/>
</dbReference>
<evidence type="ECO:0000259" key="1">
    <source>
        <dbReference type="Pfam" id="PF14222"/>
    </source>
</evidence>
<keyword evidence="3" id="KW-1185">Reference proteome</keyword>
<dbReference type="InterPro" id="IPR025614">
    <property type="entry name" value="Cell_morpho_N"/>
</dbReference>
<dbReference type="GO" id="GO:0000902">
    <property type="term" value="P:cell morphogenesis"/>
    <property type="evidence" value="ECO:0007669"/>
    <property type="project" value="InterPro"/>
</dbReference>
<reference evidence="2" key="1">
    <citation type="submission" date="2020-05" db="EMBL/GenBank/DDBJ databases">
        <title>Phylogenomic resolution of chytrid fungi.</title>
        <authorList>
            <person name="Stajich J.E."/>
            <person name="Amses K."/>
            <person name="Simmons R."/>
            <person name="Seto K."/>
            <person name="Myers J."/>
            <person name="Bonds A."/>
            <person name="Quandt C.A."/>
            <person name="Barry K."/>
            <person name="Liu P."/>
            <person name="Grigoriev I."/>
            <person name="Longcore J.E."/>
            <person name="James T.Y."/>
        </authorList>
    </citation>
    <scope>NUCLEOTIDE SEQUENCE</scope>
    <source>
        <strain evidence="2">JEL0513</strain>
    </source>
</reference>
<dbReference type="EMBL" id="JADGJH010000174">
    <property type="protein sequence ID" value="KAJ3135053.1"/>
    <property type="molecule type" value="Genomic_DNA"/>
</dbReference>
<gene>
    <name evidence="2" type="ORF">HK100_003069</name>
</gene>
<protein>
    <recommendedName>
        <fullName evidence="1">Cell morphogenesis protein N-terminal domain-containing protein</fullName>
    </recommendedName>
</protein>
<dbReference type="InterPro" id="IPR016024">
    <property type="entry name" value="ARM-type_fold"/>
</dbReference>
<evidence type="ECO:0000313" key="2">
    <source>
        <dbReference type="EMBL" id="KAJ3135053.1"/>
    </source>
</evidence>
<dbReference type="GO" id="GO:0030427">
    <property type="term" value="C:site of polarized growth"/>
    <property type="evidence" value="ECO:0007669"/>
    <property type="project" value="TreeGrafter"/>
</dbReference>
<dbReference type="Pfam" id="PF14222">
    <property type="entry name" value="MOR2-PAG1_N"/>
    <property type="match status" value="1"/>
</dbReference>
<accession>A0AAD5T8H8</accession>
<sequence>MIILESQLGSMEYQFNADIIINSITHWQIELAKSMSTRLDDVKAFVRDCSNGTFPLKDPAQLAFNDFVQVVPSNYYDSLVKSLLLIIPNDVAGAQKSPFGWEHFARRIPQIPTLHPDSVEYLRSGLILAILDVIVRVSSRFNESMIKKDTHTLFVKHAFSFLKTASLKRLAMDHEAKMFEKITARWAIILGDLSVVNSTEILRQVFSVIDLTQKQRTPDEIVLILSSVRYIFTRPSAEESPEVIRLIRELVNHYEKTKKAVVKLAVVQCLEKIVQPIDFTSSDRLEAWESQLFRKLAELYDTLTKWGNTSEDMKAATTRVRVAILANSTYEYFQPTMTTLLVELLSKPKPKSFVFHAILQILRGRFFLDTKDTALSKLLDTFSPVEAYGYMPRPVGEESQQTVADRVRYISEQLFIKRKERVPTDSVDIVVAILLQMAAQSLEVTLQLLTYLMTNKSIENAENCYLGLRAVRTIIDPDTGFLSNAVCSRNDPRFPELINGIPYEFDGHLVALLQFCDTVAGISVLGISGRLIEPGQTKSDDSAAATIAAVTKAASGRASVGSVLNGNSSMSNKIEQMYARGETDLIAMLSESMETMNMRNSMSFTATDSFWNAGPAAETKKILEKDLSNEKIDEQNVIVFEAISDWYVKCGQPKSNVKKFAFSSTLEIGTPSISQPVPIDRIGKERIDLVVILLLFKEIIRMLPFIPQPELVFGKLFTGPYLLHSHLELAQETSISLEKTFVKYPEMRIEIIKAILDLIKHTSLSDISYATIMLHLTALIRHWSKDYQAHLKIFDPDQITRLSCKLDACLLIMMARPNPRIRHASLSALSEFYTISQAVLPHPNEPGFLPLQAILDQRASYLSKNAMYAFMERDLLGHKITPKVIGQITLLPLSTIASSDYSYAFKFYLGELARQFSLSGRPKALRHCAKFLTSLAVPYMTSVTTVDSEFVITYSNYMVLMMALAGVPLKSEDGYTLDSYSEADHLLFNNFRHFLSPILNSENTWEIRAIVQASYFIHISLYQLYVVHLWQWYAETRQNSIAELNPRMIDNILYAIRSLSQNRDFEIIAREPSVFQSSIIEIIVDFIRMTQITLQNLDFRSETGILRTKLAINFASVSARLAYSVFTAQRFILDEQDVYIDGVSRPSMFLDITFPGLGWDPQPRQSALLLLKDLTTAVESSVGTDLTVPKMAHYQRILIDKIGVATEMLLVLGDVFDGDALPADLLLWLSKLQRSGFNVYPPPLLYNYENALGTVLAYSYSLAGNTSGFLSAVFNQV</sequence>
<dbReference type="AlphaFoldDB" id="A0AAD5T8H8"/>
<organism evidence="2 3">
    <name type="scientific">Physocladia obscura</name>
    <dbReference type="NCBI Taxonomy" id="109957"/>
    <lineage>
        <taxon>Eukaryota</taxon>
        <taxon>Fungi</taxon>
        <taxon>Fungi incertae sedis</taxon>
        <taxon>Chytridiomycota</taxon>
        <taxon>Chytridiomycota incertae sedis</taxon>
        <taxon>Chytridiomycetes</taxon>
        <taxon>Chytridiales</taxon>
        <taxon>Chytriomycetaceae</taxon>
        <taxon>Physocladia</taxon>
    </lineage>
</organism>
<dbReference type="PANTHER" id="PTHR12295">
    <property type="entry name" value="FURRY-RELATED"/>
    <property type="match status" value="1"/>
</dbReference>
<feature type="domain" description="Cell morphogenesis protein N-terminal" evidence="1">
    <location>
        <begin position="132"/>
        <end position="496"/>
    </location>
</feature>
<dbReference type="InterPro" id="IPR039867">
    <property type="entry name" value="Furry/Tao3/Mor2"/>
</dbReference>
<name>A0AAD5T8H8_9FUNG</name>
<proteinExistence type="predicted"/>
<evidence type="ECO:0000313" key="3">
    <source>
        <dbReference type="Proteomes" id="UP001211907"/>
    </source>
</evidence>